<dbReference type="PANTHER" id="PTHR43806:SF11">
    <property type="entry name" value="CEREVISIN-RELATED"/>
    <property type="match status" value="1"/>
</dbReference>
<dbReference type="PRINTS" id="PR00723">
    <property type="entry name" value="SUBTILISIN"/>
</dbReference>
<dbReference type="SUPFAM" id="SSF52743">
    <property type="entry name" value="Subtilisin-like"/>
    <property type="match status" value="1"/>
</dbReference>
<organism evidence="8 9">
    <name type="scientific">Geodermatophilus africanus</name>
    <dbReference type="NCBI Taxonomy" id="1137993"/>
    <lineage>
        <taxon>Bacteria</taxon>
        <taxon>Bacillati</taxon>
        <taxon>Actinomycetota</taxon>
        <taxon>Actinomycetes</taxon>
        <taxon>Geodermatophilales</taxon>
        <taxon>Geodermatophilaceae</taxon>
        <taxon>Geodermatophilus</taxon>
    </lineage>
</organism>
<evidence type="ECO:0000313" key="9">
    <source>
        <dbReference type="Proteomes" id="UP000198921"/>
    </source>
</evidence>
<keyword evidence="3 5" id="KW-0378">Hydrolase</keyword>
<evidence type="ECO:0000256" key="1">
    <source>
        <dbReference type="ARBA" id="ARBA00011073"/>
    </source>
</evidence>
<feature type="domain" description="Peptidase S8/S53" evidence="7">
    <location>
        <begin position="160"/>
        <end position="402"/>
    </location>
</feature>
<dbReference type="Pfam" id="PF00082">
    <property type="entry name" value="Peptidase_S8"/>
    <property type="match status" value="1"/>
</dbReference>
<dbReference type="PROSITE" id="PS51892">
    <property type="entry name" value="SUBTILASE"/>
    <property type="match status" value="1"/>
</dbReference>
<keyword evidence="4 5" id="KW-0720">Serine protease</keyword>
<evidence type="ECO:0000259" key="7">
    <source>
        <dbReference type="Pfam" id="PF00082"/>
    </source>
</evidence>
<dbReference type="InterPro" id="IPR023827">
    <property type="entry name" value="Peptidase_S8_Asp-AS"/>
</dbReference>
<dbReference type="InterPro" id="IPR023828">
    <property type="entry name" value="Peptidase_S8_Ser-AS"/>
</dbReference>
<dbReference type="STRING" id="1137993.SAMN05660209_00026"/>
<dbReference type="Gene3D" id="3.40.50.200">
    <property type="entry name" value="Peptidase S8/S53 domain"/>
    <property type="match status" value="1"/>
</dbReference>
<dbReference type="EMBL" id="FNOT01000001">
    <property type="protein sequence ID" value="SDX28232.1"/>
    <property type="molecule type" value="Genomic_DNA"/>
</dbReference>
<dbReference type="Proteomes" id="UP000198921">
    <property type="component" value="Unassembled WGS sequence"/>
</dbReference>
<accession>A0A1H3AEU3</accession>
<feature type="active site" description="Charge relay system" evidence="5">
    <location>
        <position position="169"/>
    </location>
</feature>
<dbReference type="GO" id="GO:0006508">
    <property type="term" value="P:proteolysis"/>
    <property type="evidence" value="ECO:0007669"/>
    <property type="project" value="UniProtKB-KW"/>
</dbReference>
<evidence type="ECO:0000256" key="4">
    <source>
        <dbReference type="ARBA" id="ARBA00022825"/>
    </source>
</evidence>
<evidence type="ECO:0000256" key="2">
    <source>
        <dbReference type="ARBA" id="ARBA00022670"/>
    </source>
</evidence>
<dbReference type="InterPro" id="IPR050131">
    <property type="entry name" value="Peptidase_S8_subtilisin-like"/>
</dbReference>
<dbReference type="GO" id="GO:0004252">
    <property type="term" value="F:serine-type endopeptidase activity"/>
    <property type="evidence" value="ECO:0007669"/>
    <property type="project" value="UniProtKB-UniRule"/>
</dbReference>
<proteinExistence type="inferred from homology"/>
<evidence type="ECO:0000256" key="5">
    <source>
        <dbReference type="PROSITE-ProRule" id="PRU01240"/>
    </source>
</evidence>
<reference evidence="9" key="1">
    <citation type="submission" date="2016-10" db="EMBL/GenBank/DDBJ databases">
        <authorList>
            <person name="Varghese N."/>
            <person name="Submissions S."/>
        </authorList>
    </citation>
    <scope>NUCLEOTIDE SEQUENCE [LARGE SCALE GENOMIC DNA]</scope>
    <source>
        <strain evidence="9">DSM 45422</strain>
    </source>
</reference>
<gene>
    <name evidence="8" type="ORF">SAMN05660209_00026</name>
</gene>
<keyword evidence="2 5" id="KW-0645">Protease</keyword>
<protein>
    <submittedName>
        <fullName evidence="8">Subtilase family protein</fullName>
    </submittedName>
</protein>
<name>A0A1H3AEU3_9ACTN</name>
<dbReference type="InterPro" id="IPR000209">
    <property type="entry name" value="Peptidase_S8/S53_dom"/>
</dbReference>
<dbReference type="InterPro" id="IPR036852">
    <property type="entry name" value="Peptidase_S8/S53_dom_sf"/>
</dbReference>
<feature type="active site" description="Charge relay system" evidence="5">
    <location>
        <position position="356"/>
    </location>
</feature>
<evidence type="ECO:0000256" key="6">
    <source>
        <dbReference type="RuleBase" id="RU003355"/>
    </source>
</evidence>
<feature type="active site" description="Charge relay system" evidence="5">
    <location>
        <position position="200"/>
    </location>
</feature>
<comment type="similarity">
    <text evidence="1 5 6">Belongs to the peptidase S8 family.</text>
</comment>
<sequence length="407" mass="41589">MTFREGAGDAGIQSLVSSGLQVADARDFSDQALAVEDAGDAEVLVFPEIGAAVMTGPAAEAHGMTAQSTLTANSPVGSIEPEYFAFADQGTVEAFGTRAPARGADGVSEYLRGFVQAAEVIARDLYNGREQRMAAEEEARALGTTWGLAACEVPPSTRTGAGVKVAVLDTGMDLQHPDFTGRALQFASFVGQPVQDLHSHGTHCIGTACGPKAPPGSTPRYGIAFGSSIFVGKVLSNTGSGTTASVLAGMNWAIANRCEVISMSLGSQSPEQAAYTAAGRAALTNGLLIVAAAGNASAVTGAPANSPTVMSVASVDRTLAPSSFSNFGKVEIAGPGRDVLSSVPRPTRYGTKNGTSMATPHVAGCAALWAQTSSSLRGMNLWRKLQETAKHLPHPASRVGAGLVQAP</sequence>
<dbReference type="AlphaFoldDB" id="A0A1H3AEU3"/>
<dbReference type="PROSITE" id="PS00136">
    <property type="entry name" value="SUBTILASE_ASP"/>
    <property type="match status" value="1"/>
</dbReference>
<evidence type="ECO:0000256" key="3">
    <source>
        <dbReference type="ARBA" id="ARBA00022801"/>
    </source>
</evidence>
<dbReference type="PROSITE" id="PS00138">
    <property type="entry name" value="SUBTILASE_SER"/>
    <property type="match status" value="1"/>
</dbReference>
<dbReference type="InterPro" id="IPR015500">
    <property type="entry name" value="Peptidase_S8_subtilisin-rel"/>
</dbReference>
<evidence type="ECO:0000313" key="8">
    <source>
        <dbReference type="EMBL" id="SDX28232.1"/>
    </source>
</evidence>
<dbReference type="PANTHER" id="PTHR43806">
    <property type="entry name" value="PEPTIDASE S8"/>
    <property type="match status" value="1"/>
</dbReference>
<keyword evidence="9" id="KW-1185">Reference proteome</keyword>